<feature type="transmembrane region" description="Helical" evidence="1">
    <location>
        <begin position="89"/>
        <end position="106"/>
    </location>
</feature>
<protein>
    <recommendedName>
        <fullName evidence="4">ATP-binding protein</fullName>
    </recommendedName>
</protein>
<feature type="transmembrane region" description="Helical" evidence="1">
    <location>
        <begin position="112"/>
        <end position="132"/>
    </location>
</feature>
<dbReference type="AlphaFoldDB" id="A0A5C5URV2"/>
<evidence type="ECO:0000313" key="2">
    <source>
        <dbReference type="EMBL" id="TWT29084.1"/>
    </source>
</evidence>
<feature type="transmembrane region" description="Helical" evidence="1">
    <location>
        <begin position="550"/>
        <end position="571"/>
    </location>
</feature>
<evidence type="ECO:0000256" key="1">
    <source>
        <dbReference type="SAM" id="Phobius"/>
    </source>
</evidence>
<keyword evidence="1" id="KW-1133">Transmembrane helix</keyword>
<organism evidence="2 3">
    <name type="scientific">Corynebacterium canis</name>
    <dbReference type="NCBI Taxonomy" id="679663"/>
    <lineage>
        <taxon>Bacteria</taxon>
        <taxon>Bacillati</taxon>
        <taxon>Actinomycetota</taxon>
        <taxon>Actinomycetes</taxon>
        <taxon>Mycobacteriales</taxon>
        <taxon>Corynebacteriaceae</taxon>
        <taxon>Corynebacterium</taxon>
    </lineage>
</organism>
<dbReference type="OrthoDB" id="144293at2"/>
<dbReference type="InterPro" id="IPR036890">
    <property type="entry name" value="HATPase_C_sf"/>
</dbReference>
<feature type="transmembrane region" description="Helical" evidence="1">
    <location>
        <begin position="169"/>
        <end position="189"/>
    </location>
</feature>
<feature type="transmembrane region" description="Helical" evidence="1">
    <location>
        <begin position="495"/>
        <end position="513"/>
    </location>
</feature>
<feature type="transmembrane region" description="Helical" evidence="1">
    <location>
        <begin position="139"/>
        <end position="157"/>
    </location>
</feature>
<accession>A0A5C5URV2</accession>
<dbReference type="EMBL" id="VOHM01000001">
    <property type="protein sequence ID" value="TWT29084.1"/>
    <property type="molecule type" value="Genomic_DNA"/>
</dbReference>
<evidence type="ECO:0000313" key="3">
    <source>
        <dbReference type="Proteomes" id="UP000320791"/>
    </source>
</evidence>
<proteinExistence type="predicted"/>
<name>A0A5C5URV2_9CORY</name>
<feature type="transmembrane region" description="Helical" evidence="1">
    <location>
        <begin position="466"/>
        <end position="483"/>
    </location>
</feature>
<feature type="transmembrane region" description="Helical" evidence="1">
    <location>
        <begin position="520"/>
        <end position="538"/>
    </location>
</feature>
<evidence type="ECO:0008006" key="4">
    <source>
        <dbReference type="Google" id="ProtNLM"/>
    </source>
</evidence>
<dbReference type="Proteomes" id="UP000320791">
    <property type="component" value="Unassembled WGS sequence"/>
</dbReference>
<comment type="caution">
    <text evidence="2">The sequence shown here is derived from an EMBL/GenBank/DDBJ whole genome shotgun (WGS) entry which is preliminary data.</text>
</comment>
<feature type="transmembrane region" description="Helical" evidence="1">
    <location>
        <begin position="56"/>
        <end position="77"/>
    </location>
</feature>
<reference evidence="2 3" key="1">
    <citation type="submission" date="2019-08" db="EMBL/GenBank/DDBJ databases">
        <authorList>
            <person name="Lei W."/>
        </authorList>
    </citation>
    <scope>NUCLEOTIDE SEQUENCE [LARGE SCALE GENOMIC DNA]</scope>
    <source>
        <strain evidence="2 3">CCUG 58627</strain>
    </source>
</reference>
<dbReference type="RefSeq" id="WP_146323200.1">
    <property type="nucleotide sequence ID" value="NZ_BAABLR010000076.1"/>
</dbReference>
<feature type="transmembrane region" description="Helical" evidence="1">
    <location>
        <begin position="441"/>
        <end position="459"/>
    </location>
</feature>
<keyword evidence="3" id="KW-1185">Reference proteome</keyword>
<sequence length="747" mass="81254">MLFKRNWRLPAFMQGDSSSTEALAQRLGVAAAAIMWPYWLWQMLIDDRPNLVDTKAHFVAFGLYCVAELALIFAAVTGKRNYVVKCLRGVYVTVVAGVLLSVLFQSDQVGNPAAVMSVTAFSGVGATALALTVPLRISIQLFVVLVGGAALSSAVLAGRHAGFELIAEVGFALANSFPFVLLAGGSVAASQIIDTTEAKAAREEARAAEINARSKTLLAFSGLVHDRVLSTLNGIAQGIVPRKLSTEALLTLTDSANYTKIGTLIEELQRQVATNPNCDFSVDSDVDLNLVTVPGEVVTAMAMAVAEAALNTQQHAGAGARSWCHVKVSEHSVTVEYGDNGVGMDKRTLDPRRAGIEVSVLGRIRSLDGGEADLETEPNKGLKYVLSWKDDASPSGNGYEEDDSPIAHILGINILFSLPIFVVLVIVIEFVVLSVNTNNHIVVFSAAIVACIALAILFIPGDPTISVPRALVVSAGIIILVAFERHQGIEYTGMWQDFWILNFTAFMVSLLILRGRITIALCTLLLCAGILQFEHMLQLPGALEISGWMLLQRSLLVVVALLVRFCIHFFVQRLPRAREHRRLAAARAAEAVASEALRKGRYRWVEDQVRPIFESVQVLQKVTPALQQRAMLTEARIRDTIRAPLLDDATLHANVWDARQRGVEVRLLDDRSTRENPVYTSGHKLAIARVIRAALESIAYAEAGTITIRIGPPGRNWFATISDEKGIRRFDHYGNELHSTTSAADTR</sequence>
<keyword evidence="1" id="KW-0812">Transmembrane</keyword>
<gene>
    <name evidence="2" type="ORF">FRX94_00750</name>
</gene>
<feature type="transmembrane region" description="Helical" evidence="1">
    <location>
        <begin position="23"/>
        <end position="41"/>
    </location>
</feature>
<keyword evidence="1" id="KW-0472">Membrane</keyword>
<dbReference type="Gene3D" id="3.30.565.10">
    <property type="entry name" value="Histidine kinase-like ATPase, C-terminal domain"/>
    <property type="match status" value="1"/>
</dbReference>
<feature type="transmembrane region" description="Helical" evidence="1">
    <location>
        <begin position="414"/>
        <end position="435"/>
    </location>
</feature>